<evidence type="ECO:0000313" key="3">
    <source>
        <dbReference type="Proteomes" id="UP000265520"/>
    </source>
</evidence>
<feature type="non-terminal residue" evidence="2">
    <location>
        <position position="1"/>
    </location>
</feature>
<evidence type="ECO:0000313" key="2">
    <source>
        <dbReference type="EMBL" id="MCI32469.1"/>
    </source>
</evidence>
<proteinExistence type="predicted"/>
<organism evidence="2 3">
    <name type="scientific">Trifolium medium</name>
    <dbReference type="NCBI Taxonomy" id="97028"/>
    <lineage>
        <taxon>Eukaryota</taxon>
        <taxon>Viridiplantae</taxon>
        <taxon>Streptophyta</taxon>
        <taxon>Embryophyta</taxon>
        <taxon>Tracheophyta</taxon>
        <taxon>Spermatophyta</taxon>
        <taxon>Magnoliopsida</taxon>
        <taxon>eudicotyledons</taxon>
        <taxon>Gunneridae</taxon>
        <taxon>Pentapetalae</taxon>
        <taxon>rosids</taxon>
        <taxon>fabids</taxon>
        <taxon>Fabales</taxon>
        <taxon>Fabaceae</taxon>
        <taxon>Papilionoideae</taxon>
        <taxon>50 kb inversion clade</taxon>
        <taxon>NPAAA clade</taxon>
        <taxon>Hologalegina</taxon>
        <taxon>IRL clade</taxon>
        <taxon>Trifolieae</taxon>
        <taxon>Trifolium</taxon>
    </lineage>
</organism>
<sequence>SSGTVPCQSRKDDEAVRFRGYQHVDPCLISAFDERWHDDKSSFHMPAMEITVTLDDVSCLLHLPIIGRLLGCTPLSKAYGIDVMVNLLGADATDAEYEV</sequence>
<comment type="caution">
    <text evidence="2">The sequence shown here is derived from an EMBL/GenBank/DDBJ whole genome shotgun (WGS) entry which is preliminary data.</text>
</comment>
<accession>A0A392R888</accession>
<feature type="domain" description="Aminotransferase-like plant mobile" evidence="1">
    <location>
        <begin position="21"/>
        <end position="90"/>
    </location>
</feature>
<dbReference type="PANTHER" id="PTHR46033">
    <property type="entry name" value="PROTEIN MAIN-LIKE 2"/>
    <property type="match status" value="1"/>
</dbReference>
<dbReference type="Proteomes" id="UP000265520">
    <property type="component" value="Unassembled WGS sequence"/>
</dbReference>
<keyword evidence="3" id="KW-1185">Reference proteome</keyword>
<dbReference type="InterPro" id="IPR044824">
    <property type="entry name" value="MAIN-like"/>
</dbReference>
<dbReference type="AlphaFoldDB" id="A0A392R888"/>
<reference evidence="2 3" key="1">
    <citation type="journal article" date="2018" name="Front. Plant Sci.">
        <title>Red Clover (Trifolium pratense) and Zigzag Clover (T. medium) - A Picture of Genomic Similarities and Differences.</title>
        <authorList>
            <person name="Dluhosova J."/>
            <person name="Istvanek J."/>
            <person name="Nedelnik J."/>
            <person name="Repkova J."/>
        </authorList>
    </citation>
    <scope>NUCLEOTIDE SEQUENCE [LARGE SCALE GENOMIC DNA]</scope>
    <source>
        <strain evidence="3">cv. 10/8</strain>
        <tissue evidence="2">Leaf</tissue>
    </source>
</reference>
<name>A0A392R888_9FABA</name>
<dbReference type="InterPro" id="IPR019557">
    <property type="entry name" value="AminoTfrase-like_pln_mobile"/>
</dbReference>
<dbReference type="Pfam" id="PF10536">
    <property type="entry name" value="PMD"/>
    <property type="match status" value="1"/>
</dbReference>
<evidence type="ECO:0000259" key="1">
    <source>
        <dbReference type="Pfam" id="PF10536"/>
    </source>
</evidence>
<feature type="non-terminal residue" evidence="2">
    <location>
        <position position="99"/>
    </location>
</feature>
<protein>
    <submittedName>
        <fullName evidence="2">Serine/threonine-protein phosphatase 7 long form-like protein</fullName>
    </submittedName>
</protein>
<dbReference type="GO" id="GO:0010073">
    <property type="term" value="P:meristem maintenance"/>
    <property type="evidence" value="ECO:0007669"/>
    <property type="project" value="InterPro"/>
</dbReference>
<dbReference type="EMBL" id="LXQA010195817">
    <property type="protein sequence ID" value="MCI32469.1"/>
    <property type="molecule type" value="Genomic_DNA"/>
</dbReference>
<dbReference type="PANTHER" id="PTHR46033:SF71">
    <property type="entry name" value="OS11G0534500 PROTEIN"/>
    <property type="match status" value="1"/>
</dbReference>